<feature type="transmembrane region" description="Helical" evidence="5">
    <location>
        <begin position="235"/>
        <end position="255"/>
    </location>
</feature>
<evidence type="ECO:0000259" key="7">
    <source>
        <dbReference type="Pfam" id="PF24961"/>
    </source>
</evidence>
<dbReference type="Pfam" id="PF24961">
    <property type="entry name" value="NfeD_membrane"/>
    <property type="match status" value="1"/>
</dbReference>
<keyword evidence="2 5" id="KW-0812">Transmembrane</keyword>
<evidence type="ECO:0000313" key="9">
    <source>
        <dbReference type="EMBL" id="MDF2954169.1"/>
    </source>
</evidence>
<proteinExistence type="predicted"/>
<comment type="subcellular location">
    <subcellularLocation>
        <location evidence="1">Membrane</location>
        <topology evidence="1">Multi-pass membrane protein</topology>
    </subcellularLocation>
</comment>
<evidence type="ECO:0000259" key="6">
    <source>
        <dbReference type="Pfam" id="PF01957"/>
    </source>
</evidence>
<dbReference type="Gene3D" id="3.90.226.10">
    <property type="entry name" value="2-enoyl-CoA Hydratase, Chain A, domain 1"/>
    <property type="match status" value="1"/>
</dbReference>
<feature type="domain" description="NfeD-like C-terminal" evidence="6">
    <location>
        <begin position="373"/>
        <end position="428"/>
    </location>
</feature>
<keyword evidence="3 5" id="KW-1133">Transmembrane helix</keyword>
<dbReference type="CDD" id="cd07020">
    <property type="entry name" value="Clp_protease_NfeD_1"/>
    <property type="match status" value="1"/>
</dbReference>
<evidence type="ECO:0000256" key="5">
    <source>
        <dbReference type="SAM" id="Phobius"/>
    </source>
</evidence>
<keyword evidence="9" id="KW-0645">Protease</keyword>
<dbReference type="Gene3D" id="2.40.50.140">
    <property type="entry name" value="Nucleic acid-binding proteins"/>
    <property type="match status" value="1"/>
</dbReference>
<dbReference type="PANTHER" id="PTHR33507">
    <property type="entry name" value="INNER MEMBRANE PROTEIN YBBJ"/>
    <property type="match status" value="1"/>
</dbReference>
<dbReference type="InterPro" id="IPR052165">
    <property type="entry name" value="Membrane_assoc_protease"/>
</dbReference>
<dbReference type="SUPFAM" id="SSF141322">
    <property type="entry name" value="NfeD domain-like"/>
    <property type="match status" value="1"/>
</dbReference>
<evidence type="ECO:0000256" key="1">
    <source>
        <dbReference type="ARBA" id="ARBA00004141"/>
    </source>
</evidence>
<feature type="transmembrane region" description="Helical" evidence="5">
    <location>
        <begin position="311"/>
        <end position="329"/>
    </location>
</feature>
<dbReference type="GO" id="GO:0008233">
    <property type="term" value="F:peptidase activity"/>
    <property type="evidence" value="ECO:0007669"/>
    <property type="project" value="UniProtKB-KW"/>
</dbReference>
<dbReference type="Proteomes" id="UP001144110">
    <property type="component" value="Unassembled WGS sequence"/>
</dbReference>
<evidence type="ECO:0000313" key="10">
    <source>
        <dbReference type="Proteomes" id="UP001144110"/>
    </source>
</evidence>
<dbReference type="GO" id="GO:0006508">
    <property type="term" value="P:proteolysis"/>
    <property type="evidence" value="ECO:0007669"/>
    <property type="project" value="UniProtKB-KW"/>
</dbReference>
<feature type="transmembrane region" description="Helical" evidence="5">
    <location>
        <begin position="341"/>
        <end position="361"/>
    </location>
</feature>
<feature type="transmembrane region" description="Helical" evidence="5">
    <location>
        <begin position="262"/>
        <end position="281"/>
    </location>
</feature>
<dbReference type="InterPro" id="IPR002810">
    <property type="entry name" value="NfeD-like_C"/>
</dbReference>
<feature type="domain" description="NfeD integral membrane" evidence="7">
    <location>
        <begin position="240"/>
        <end position="356"/>
    </location>
</feature>
<dbReference type="GO" id="GO:0016020">
    <property type="term" value="C:membrane"/>
    <property type="evidence" value="ECO:0007669"/>
    <property type="project" value="UniProtKB-SubCell"/>
</dbReference>
<accession>A0AAE3P687</accession>
<organism evidence="9 10">
    <name type="scientific">Candidatus Thermodesulfobacterium syntrophicum</name>
    <dbReference type="NCBI Taxonomy" id="3060442"/>
    <lineage>
        <taxon>Bacteria</taxon>
        <taxon>Pseudomonadati</taxon>
        <taxon>Thermodesulfobacteriota</taxon>
        <taxon>Thermodesulfobacteria</taxon>
        <taxon>Thermodesulfobacteriales</taxon>
        <taxon>Thermodesulfobacteriaceae</taxon>
        <taxon>Thermodesulfobacterium</taxon>
    </lineage>
</organism>
<feature type="domain" description="NfeD1b N-terminal" evidence="8">
    <location>
        <begin position="30"/>
        <end position="223"/>
    </location>
</feature>
<keyword evidence="9" id="KW-0378">Hydrolase</keyword>
<dbReference type="InterPro" id="IPR056738">
    <property type="entry name" value="NfeD1b_N"/>
</dbReference>
<dbReference type="InterPro" id="IPR029045">
    <property type="entry name" value="ClpP/crotonase-like_dom_sf"/>
</dbReference>
<sequence length="432" mass="47070">MNRFLKILKLIILVGHFFLPSQALCKESKIFLVKIDAPITPVIANFLIYSIDLANNKKAKALIVELDTPGGLVESTRKIVKEILQSKVPVIVYVSPSGARAASAGTFILLASHLAAMAPGTHVGAAHPIELTGKASEKVMEKITNDLVAWAKNLAQMRKRNPKFAEEAIKKSRSITDSEALKLGVIEIIAKDLNELIKKAHGKTIVIDEQKTKLSLKNAKIEEIKEDLKTNILKILTNPNLVYFLLMLGLAGLYFELSHPGTIFPGVIGAICLILALVGLSILPVNYAGLALIILGGILFFLEIQIVSHGLLAIGGTICLLLGSLMLFGKNPPSLRVYQPFLYSVILTISAVLGGITYLAVKTLRKRPVSGKEALINKVGKVIEDIGPEEGKIFVEGEIWRAVSDEYIPKNSKVIVIEKKGLTLRVKPFKEK</sequence>
<reference evidence="9" key="1">
    <citation type="submission" date="2022-11" db="EMBL/GenBank/DDBJ databases">
        <title>Candidatus Alkanophaga archaea from heated hydrothermal vent sediment oxidize petroleum alkanes.</title>
        <authorList>
            <person name="Zehnle H."/>
            <person name="Laso-Perez R."/>
            <person name="Lipp J."/>
            <person name="Teske A."/>
            <person name="Wegener G."/>
        </authorList>
    </citation>
    <scope>NUCLEOTIDE SEQUENCE</scope>
    <source>
        <strain evidence="9">MCA70</strain>
    </source>
</reference>
<name>A0AAE3P687_9BACT</name>
<evidence type="ECO:0000256" key="3">
    <source>
        <dbReference type="ARBA" id="ARBA00022989"/>
    </source>
</evidence>
<dbReference type="AlphaFoldDB" id="A0AAE3P687"/>
<dbReference type="InterPro" id="IPR056739">
    <property type="entry name" value="NfeD_membrane"/>
</dbReference>
<gene>
    <name evidence="9" type="ORF">OD816_001414</name>
</gene>
<dbReference type="PANTHER" id="PTHR33507:SF4">
    <property type="entry name" value="NODULATION COMPETITIVENESS PROTEIN NFED"/>
    <property type="match status" value="1"/>
</dbReference>
<protein>
    <submittedName>
        <fullName evidence="9">Membrane-bound serine protease NfeD</fullName>
    </submittedName>
</protein>
<comment type="caution">
    <text evidence="9">The sequence shown here is derived from an EMBL/GenBank/DDBJ whole genome shotgun (WGS) entry which is preliminary data.</text>
</comment>
<evidence type="ECO:0000256" key="4">
    <source>
        <dbReference type="ARBA" id="ARBA00023136"/>
    </source>
</evidence>
<dbReference type="EMBL" id="JAPHEG010000007">
    <property type="protein sequence ID" value="MDF2954169.1"/>
    <property type="molecule type" value="Genomic_DNA"/>
</dbReference>
<dbReference type="Pfam" id="PF01957">
    <property type="entry name" value="NfeD"/>
    <property type="match status" value="1"/>
</dbReference>
<evidence type="ECO:0000259" key="8">
    <source>
        <dbReference type="Pfam" id="PF25145"/>
    </source>
</evidence>
<evidence type="ECO:0000256" key="2">
    <source>
        <dbReference type="ARBA" id="ARBA00022692"/>
    </source>
</evidence>
<dbReference type="SUPFAM" id="SSF52096">
    <property type="entry name" value="ClpP/crotonase"/>
    <property type="match status" value="1"/>
</dbReference>
<dbReference type="Pfam" id="PF25145">
    <property type="entry name" value="NfeD1b_N"/>
    <property type="match status" value="1"/>
</dbReference>
<dbReference type="InterPro" id="IPR012340">
    <property type="entry name" value="NA-bd_OB-fold"/>
</dbReference>
<keyword evidence="4 5" id="KW-0472">Membrane</keyword>